<dbReference type="PANTHER" id="PTHR34115:SF5">
    <property type="entry name" value="PROTEIN, PUTATIVE-RELATED"/>
    <property type="match status" value="1"/>
</dbReference>
<dbReference type="InterPro" id="IPR053258">
    <property type="entry name" value="Ca-permeable_cation_channel"/>
</dbReference>
<dbReference type="EMBL" id="PJQY01000853">
    <property type="protein sequence ID" value="PQQ07487.1"/>
    <property type="molecule type" value="Genomic_DNA"/>
</dbReference>
<sequence>MSYPIDYRLPAKYFINSYSAYSSSKLAYSAYSAYSSSKISPNTAMNHFQINNIFVNHQHQLLINFPAQPTMPPAAADSASTFMIHHGIFSFTIPTAMTLVQVRFPDQHLFHTNPILMLLMLSSVIIYSLAFSLELLLRDTPHADVVRPRNWSIASGSLSLASLLSLLLSPPSSWPWLPLLLCFLLLTLLVFAPKLVTLVPQLLSLFRRRYRRHVRRPTTLLPR</sequence>
<organism evidence="2 3">
    <name type="scientific">Prunus yedoensis var. nudiflora</name>
    <dbReference type="NCBI Taxonomy" id="2094558"/>
    <lineage>
        <taxon>Eukaryota</taxon>
        <taxon>Viridiplantae</taxon>
        <taxon>Streptophyta</taxon>
        <taxon>Embryophyta</taxon>
        <taxon>Tracheophyta</taxon>
        <taxon>Spermatophyta</taxon>
        <taxon>Magnoliopsida</taxon>
        <taxon>eudicotyledons</taxon>
        <taxon>Gunneridae</taxon>
        <taxon>Pentapetalae</taxon>
        <taxon>rosids</taxon>
        <taxon>fabids</taxon>
        <taxon>Rosales</taxon>
        <taxon>Rosaceae</taxon>
        <taxon>Amygdaloideae</taxon>
        <taxon>Amygdaleae</taxon>
        <taxon>Prunus</taxon>
    </lineage>
</organism>
<gene>
    <name evidence="2" type="ORF">Pyn_10344</name>
</gene>
<dbReference type="AlphaFoldDB" id="A0A314YM31"/>
<name>A0A314YM31_PRUYE</name>
<evidence type="ECO:0000313" key="3">
    <source>
        <dbReference type="Proteomes" id="UP000250321"/>
    </source>
</evidence>
<feature type="transmembrane region" description="Helical" evidence="1">
    <location>
        <begin position="176"/>
        <end position="206"/>
    </location>
</feature>
<evidence type="ECO:0000256" key="1">
    <source>
        <dbReference type="SAM" id="Phobius"/>
    </source>
</evidence>
<dbReference type="PANTHER" id="PTHR34115">
    <property type="entry name" value="PROTEIN, PUTATIVE-RELATED"/>
    <property type="match status" value="1"/>
</dbReference>
<reference evidence="2 3" key="1">
    <citation type="submission" date="2018-02" db="EMBL/GenBank/DDBJ databases">
        <title>Draft genome of wild Prunus yedoensis var. nudiflora.</title>
        <authorList>
            <person name="Baek S."/>
            <person name="Kim J.-H."/>
            <person name="Choi K."/>
            <person name="Kim G.-B."/>
            <person name="Cho A."/>
            <person name="Jang H."/>
            <person name="Shin C.-H."/>
            <person name="Yu H.-J."/>
            <person name="Mun J.-H."/>
        </authorList>
    </citation>
    <scope>NUCLEOTIDE SEQUENCE [LARGE SCALE GENOMIC DNA]</scope>
    <source>
        <strain evidence="3">cv. Jeju island</strain>
        <tissue evidence="2">Leaf</tissue>
    </source>
</reference>
<feature type="transmembrane region" description="Helical" evidence="1">
    <location>
        <begin position="149"/>
        <end position="170"/>
    </location>
</feature>
<dbReference type="Proteomes" id="UP000250321">
    <property type="component" value="Unassembled WGS sequence"/>
</dbReference>
<comment type="caution">
    <text evidence="2">The sequence shown here is derived from an EMBL/GenBank/DDBJ whole genome shotgun (WGS) entry which is preliminary data.</text>
</comment>
<keyword evidence="1" id="KW-0812">Transmembrane</keyword>
<feature type="transmembrane region" description="Helical" evidence="1">
    <location>
        <begin position="115"/>
        <end position="137"/>
    </location>
</feature>
<keyword evidence="3" id="KW-1185">Reference proteome</keyword>
<keyword evidence="1" id="KW-0472">Membrane</keyword>
<evidence type="ECO:0000313" key="2">
    <source>
        <dbReference type="EMBL" id="PQQ07487.1"/>
    </source>
</evidence>
<protein>
    <submittedName>
        <fullName evidence="2">Uncharacterized protein</fullName>
    </submittedName>
</protein>
<accession>A0A314YM31</accession>
<proteinExistence type="predicted"/>
<keyword evidence="1" id="KW-1133">Transmembrane helix</keyword>